<evidence type="ECO:0000256" key="1">
    <source>
        <dbReference type="SAM" id="Phobius"/>
    </source>
</evidence>
<feature type="transmembrane region" description="Helical" evidence="1">
    <location>
        <begin position="67"/>
        <end position="97"/>
    </location>
</feature>
<feature type="transmembrane region" description="Helical" evidence="1">
    <location>
        <begin position="12"/>
        <end position="34"/>
    </location>
</feature>
<dbReference type="Proteomes" id="UP000228758">
    <property type="component" value="Unassembled WGS sequence"/>
</dbReference>
<comment type="caution">
    <text evidence="2">The sequence shown here is derived from an EMBL/GenBank/DDBJ whole genome shotgun (WGS) entry which is preliminary data.</text>
</comment>
<keyword evidence="1" id="KW-0472">Membrane</keyword>
<dbReference type="Pfam" id="PF14017">
    <property type="entry name" value="DUF4233"/>
    <property type="match status" value="1"/>
</dbReference>
<name>A0A2M9CJ83_9MICO</name>
<dbReference type="InterPro" id="IPR025327">
    <property type="entry name" value="DUF4233"/>
</dbReference>
<feature type="transmembrane region" description="Helical" evidence="1">
    <location>
        <begin position="40"/>
        <end position="60"/>
    </location>
</feature>
<gene>
    <name evidence="2" type="ORF">CLV46_1522</name>
</gene>
<proteinExistence type="predicted"/>
<keyword evidence="3" id="KW-1185">Reference proteome</keyword>
<protein>
    <submittedName>
        <fullName evidence="2">Uncharacterized protein DUF4233</fullName>
    </submittedName>
</protein>
<organism evidence="2 3">
    <name type="scientific">Diaminobutyricimonas aerilata</name>
    <dbReference type="NCBI Taxonomy" id="1162967"/>
    <lineage>
        <taxon>Bacteria</taxon>
        <taxon>Bacillati</taxon>
        <taxon>Actinomycetota</taxon>
        <taxon>Actinomycetes</taxon>
        <taxon>Micrococcales</taxon>
        <taxon>Microbacteriaceae</taxon>
        <taxon>Diaminobutyricimonas</taxon>
    </lineage>
</organism>
<dbReference type="RefSeq" id="WP_211282165.1">
    <property type="nucleotide sequence ID" value="NZ_PGFF01000001.1"/>
</dbReference>
<accession>A0A2M9CJ83</accession>
<sequence length="135" mass="14719">MTRRRRTATESLLQVALVLEAVLVFFITITVFGLRLVDPAIAFGGGAALVVLLALTAGLVRHPWAVWLGWVLQAVLVATGLLLPILYAVGLGFAGIWTYCFVRGRQLDRAREEFLARHPELADDALTDPPNAPTE</sequence>
<evidence type="ECO:0000313" key="2">
    <source>
        <dbReference type="EMBL" id="PJJ71963.1"/>
    </source>
</evidence>
<dbReference type="AlphaFoldDB" id="A0A2M9CJ83"/>
<reference evidence="2 3" key="1">
    <citation type="submission" date="2017-11" db="EMBL/GenBank/DDBJ databases">
        <title>Genomic Encyclopedia of Archaeal and Bacterial Type Strains, Phase II (KMG-II): From Individual Species to Whole Genera.</title>
        <authorList>
            <person name="Goeker M."/>
        </authorList>
    </citation>
    <scope>NUCLEOTIDE SEQUENCE [LARGE SCALE GENOMIC DNA]</scope>
    <source>
        <strain evidence="2 3">DSM 27393</strain>
    </source>
</reference>
<dbReference type="EMBL" id="PGFF01000001">
    <property type="protein sequence ID" value="PJJ71963.1"/>
    <property type="molecule type" value="Genomic_DNA"/>
</dbReference>
<keyword evidence="1" id="KW-0812">Transmembrane</keyword>
<evidence type="ECO:0000313" key="3">
    <source>
        <dbReference type="Proteomes" id="UP000228758"/>
    </source>
</evidence>
<keyword evidence="1" id="KW-1133">Transmembrane helix</keyword>